<dbReference type="PROSITE" id="PS00061">
    <property type="entry name" value="ADH_SHORT"/>
    <property type="match status" value="1"/>
</dbReference>
<dbReference type="PANTHER" id="PTHR43669">
    <property type="entry name" value="5-KETO-D-GLUCONATE 5-REDUCTASE"/>
    <property type="match status" value="1"/>
</dbReference>
<dbReference type="InterPro" id="IPR013320">
    <property type="entry name" value="ConA-like_dom_sf"/>
</dbReference>
<dbReference type="Gene3D" id="2.60.120.200">
    <property type="match status" value="1"/>
</dbReference>
<dbReference type="Proteomes" id="UP000806542">
    <property type="component" value="Unassembled WGS sequence"/>
</dbReference>
<dbReference type="PRINTS" id="PR00081">
    <property type="entry name" value="GDHRDH"/>
</dbReference>
<dbReference type="InterPro" id="IPR036291">
    <property type="entry name" value="NAD(P)-bd_dom_sf"/>
</dbReference>
<evidence type="ECO:0000256" key="2">
    <source>
        <dbReference type="ARBA" id="ARBA00023002"/>
    </source>
</evidence>
<comment type="caution">
    <text evidence="4">The sequence shown here is derived from an EMBL/GenBank/DDBJ whole genome shotgun (WGS) entry which is preliminary data.</text>
</comment>
<dbReference type="GO" id="GO:0005975">
    <property type="term" value="P:carbohydrate metabolic process"/>
    <property type="evidence" value="ECO:0007669"/>
    <property type="project" value="InterPro"/>
</dbReference>
<evidence type="ECO:0000256" key="1">
    <source>
        <dbReference type="ARBA" id="ARBA00006484"/>
    </source>
</evidence>
<reference evidence="4" key="1">
    <citation type="submission" date="2020-10" db="EMBL/GenBank/DDBJ databases">
        <title>ChiBAC.</title>
        <authorList>
            <person name="Zenner C."/>
            <person name="Hitch T.C.A."/>
            <person name="Clavel T."/>
        </authorList>
    </citation>
    <scope>NUCLEOTIDE SEQUENCE</scope>
    <source>
        <strain evidence="4">DSM 107454</strain>
    </source>
</reference>
<gene>
    <name evidence="4" type="ORF">INF28_01215</name>
</gene>
<dbReference type="CDD" id="cd05233">
    <property type="entry name" value="SDR_c"/>
    <property type="match status" value="1"/>
</dbReference>
<keyword evidence="5" id="KW-1185">Reference proteome</keyword>
<dbReference type="PANTHER" id="PTHR43669:SF3">
    <property type="entry name" value="ALCOHOL DEHYDROGENASE, PUTATIVE (AFU_ORTHOLOGUE AFUA_3G03445)-RELATED"/>
    <property type="match status" value="1"/>
</dbReference>
<proteinExistence type="inferred from homology"/>
<dbReference type="EMBL" id="JADCKB010000001">
    <property type="protein sequence ID" value="MBE5039088.1"/>
    <property type="molecule type" value="Genomic_DNA"/>
</dbReference>
<evidence type="ECO:0000313" key="5">
    <source>
        <dbReference type="Proteomes" id="UP000806542"/>
    </source>
</evidence>
<organism evidence="4 5">
    <name type="scientific">Ructibacterium gallinarum</name>
    <dbReference type="NCBI Taxonomy" id="2779355"/>
    <lineage>
        <taxon>Bacteria</taxon>
        <taxon>Bacillati</taxon>
        <taxon>Bacillota</taxon>
        <taxon>Clostridia</taxon>
        <taxon>Eubacteriales</taxon>
        <taxon>Oscillospiraceae</taxon>
        <taxon>Ructibacterium</taxon>
    </lineage>
</organism>
<dbReference type="GO" id="GO:0016491">
    <property type="term" value="F:oxidoreductase activity"/>
    <property type="evidence" value="ECO:0007669"/>
    <property type="project" value="UniProtKB-KW"/>
</dbReference>
<evidence type="ECO:0000259" key="3">
    <source>
        <dbReference type="PROSITE" id="PS51762"/>
    </source>
</evidence>
<keyword evidence="2" id="KW-0560">Oxidoreductase</keyword>
<dbReference type="Gene3D" id="3.40.50.720">
    <property type="entry name" value="NAD(P)-binding Rossmann-like Domain"/>
    <property type="match status" value="1"/>
</dbReference>
<dbReference type="CDD" id="cd00413">
    <property type="entry name" value="Glyco_hydrolase_16"/>
    <property type="match status" value="1"/>
</dbReference>
<dbReference type="AlphaFoldDB" id="A0A9D5RAG9"/>
<dbReference type="Pfam" id="PF13561">
    <property type="entry name" value="adh_short_C2"/>
    <property type="match status" value="1"/>
</dbReference>
<name>A0A9D5RAG9_9FIRM</name>
<protein>
    <submittedName>
        <fullName evidence="4">SDR family oxidoreductase</fullName>
    </submittedName>
</protein>
<feature type="domain" description="GH16" evidence="3">
    <location>
        <begin position="268"/>
        <end position="528"/>
    </location>
</feature>
<dbReference type="InterPro" id="IPR000757">
    <property type="entry name" value="Beta-glucanase-like"/>
</dbReference>
<dbReference type="Pfam" id="PF00722">
    <property type="entry name" value="Glyco_hydro_16"/>
    <property type="match status" value="1"/>
</dbReference>
<evidence type="ECO:0000313" key="4">
    <source>
        <dbReference type="EMBL" id="MBE5039088.1"/>
    </source>
</evidence>
<dbReference type="PROSITE" id="PS51762">
    <property type="entry name" value="GH16_2"/>
    <property type="match status" value="1"/>
</dbReference>
<dbReference type="InterPro" id="IPR002347">
    <property type="entry name" value="SDR_fam"/>
</dbReference>
<dbReference type="InterPro" id="IPR020904">
    <property type="entry name" value="Sc_DH/Rdtase_CS"/>
</dbReference>
<sequence length="540" mass="60647">MRKSVFITGATVNTGLGIAERFGQEGYNLFLGSRSAEKAEQTAKTLSEKYGVFAKGYGMKIFDETDAKAIFSDIEKLGYSMDCLVLNAANLGIRQQFFDVSVEEFMDVINTNIGWNFMLSRQAAIQMRKKGGGSIVFINSNTAYRAIPDRVSYSASKSGALGMMRAMALDLGKYHIRVNAVLPGMIKTDRWENNYNDCRHALSNYTPLGDIANFEDIANAAWYLGSDLSKNTTGAELVVDGGNMIQLYPIVDKGTQIKKMEGKKMKQVDIKGHEPSLLPEKGDWKLVWSDEFDGTELDRTKWDYRLSMMGKLHPAWTDKGVHLDGRSNAVFTLIEEGGKPVSSQLQTGYNFMDEPVKETKFGEDHLQWPIGKLKENLYTHKFGYYECRCKLQTKPGWWSAFWIQSPIIGASLDSAYTGTEIDIMECFTPGKIAAHNAFSGGYGQDMRNIHAGGMENLDDGYHRFGLLWDTTGYTFYIDGIENGHIDSLVSHCPEFILITTEPQGYRDASHEPRKETYDAVGDTFIVDYVRVFEKITDKHV</sequence>
<dbReference type="SUPFAM" id="SSF49899">
    <property type="entry name" value="Concanavalin A-like lectins/glucanases"/>
    <property type="match status" value="1"/>
</dbReference>
<dbReference type="GO" id="GO:0004553">
    <property type="term" value="F:hydrolase activity, hydrolyzing O-glycosyl compounds"/>
    <property type="evidence" value="ECO:0007669"/>
    <property type="project" value="InterPro"/>
</dbReference>
<accession>A0A9D5RAG9</accession>
<dbReference type="SUPFAM" id="SSF51735">
    <property type="entry name" value="NAD(P)-binding Rossmann-fold domains"/>
    <property type="match status" value="1"/>
</dbReference>
<comment type="similarity">
    <text evidence="1">Belongs to the short-chain dehydrogenases/reductases (SDR) family.</text>
</comment>